<proteinExistence type="predicted"/>
<keyword evidence="3" id="KW-1185">Reference proteome</keyword>
<organism evidence="2 3">
    <name type="scientific">Polyporus arcularius HHB13444</name>
    <dbReference type="NCBI Taxonomy" id="1314778"/>
    <lineage>
        <taxon>Eukaryota</taxon>
        <taxon>Fungi</taxon>
        <taxon>Dikarya</taxon>
        <taxon>Basidiomycota</taxon>
        <taxon>Agaricomycotina</taxon>
        <taxon>Agaricomycetes</taxon>
        <taxon>Polyporales</taxon>
        <taxon>Polyporaceae</taxon>
        <taxon>Polyporus</taxon>
    </lineage>
</organism>
<dbReference type="EMBL" id="ML212102">
    <property type="protein sequence ID" value="TFK79261.1"/>
    <property type="molecule type" value="Genomic_DNA"/>
</dbReference>
<reference evidence="2 3" key="1">
    <citation type="journal article" date="2019" name="Nat. Ecol. Evol.">
        <title>Megaphylogeny resolves global patterns of mushroom evolution.</title>
        <authorList>
            <person name="Varga T."/>
            <person name="Krizsan K."/>
            <person name="Foldi C."/>
            <person name="Dima B."/>
            <person name="Sanchez-Garcia M."/>
            <person name="Sanchez-Ramirez S."/>
            <person name="Szollosi G.J."/>
            <person name="Szarkandi J.G."/>
            <person name="Papp V."/>
            <person name="Albert L."/>
            <person name="Andreopoulos W."/>
            <person name="Angelini C."/>
            <person name="Antonin V."/>
            <person name="Barry K.W."/>
            <person name="Bougher N.L."/>
            <person name="Buchanan P."/>
            <person name="Buyck B."/>
            <person name="Bense V."/>
            <person name="Catcheside P."/>
            <person name="Chovatia M."/>
            <person name="Cooper J."/>
            <person name="Damon W."/>
            <person name="Desjardin D."/>
            <person name="Finy P."/>
            <person name="Geml J."/>
            <person name="Haridas S."/>
            <person name="Hughes K."/>
            <person name="Justo A."/>
            <person name="Karasinski D."/>
            <person name="Kautmanova I."/>
            <person name="Kiss B."/>
            <person name="Kocsube S."/>
            <person name="Kotiranta H."/>
            <person name="LaButti K.M."/>
            <person name="Lechner B.E."/>
            <person name="Liimatainen K."/>
            <person name="Lipzen A."/>
            <person name="Lukacs Z."/>
            <person name="Mihaltcheva S."/>
            <person name="Morgado L.N."/>
            <person name="Niskanen T."/>
            <person name="Noordeloos M.E."/>
            <person name="Ohm R.A."/>
            <person name="Ortiz-Santana B."/>
            <person name="Ovrebo C."/>
            <person name="Racz N."/>
            <person name="Riley R."/>
            <person name="Savchenko A."/>
            <person name="Shiryaev A."/>
            <person name="Soop K."/>
            <person name="Spirin V."/>
            <person name="Szebenyi C."/>
            <person name="Tomsovsky M."/>
            <person name="Tulloss R.E."/>
            <person name="Uehling J."/>
            <person name="Grigoriev I.V."/>
            <person name="Vagvolgyi C."/>
            <person name="Papp T."/>
            <person name="Martin F.M."/>
            <person name="Miettinen O."/>
            <person name="Hibbett D.S."/>
            <person name="Nagy L.G."/>
        </authorList>
    </citation>
    <scope>NUCLEOTIDE SEQUENCE [LARGE SCALE GENOMIC DNA]</scope>
    <source>
        <strain evidence="2 3">HHB13444</strain>
    </source>
</reference>
<evidence type="ECO:0000256" key="1">
    <source>
        <dbReference type="SAM" id="MobiDB-lite"/>
    </source>
</evidence>
<accession>A0A5C3NNN3</accession>
<evidence type="ECO:0000313" key="2">
    <source>
        <dbReference type="EMBL" id="TFK79261.1"/>
    </source>
</evidence>
<evidence type="ECO:0000313" key="3">
    <source>
        <dbReference type="Proteomes" id="UP000308197"/>
    </source>
</evidence>
<protein>
    <submittedName>
        <fullName evidence="2">Uncharacterized protein</fullName>
    </submittedName>
</protein>
<gene>
    <name evidence="2" type="ORF">K466DRAFT_28379</name>
</gene>
<name>A0A5C3NNN3_9APHY</name>
<dbReference type="Proteomes" id="UP000308197">
    <property type="component" value="Unassembled WGS sequence"/>
</dbReference>
<sequence length="159" mass="17075">MRHGDARCHLDAHADAVPRNSRLYQAAALARPAHRLARTVRVGCCALPGIRCRSPGQVKSSQHQPAVLRLAVPGQARRLLLSAPGALRRHERTSRTHGSGLQDLQGLPAKRVSDGLHPAKELPALSSRLRRAVSRSVSPAYELPSSVVVSKVELAGCCL</sequence>
<dbReference type="AlphaFoldDB" id="A0A5C3NNN3"/>
<feature type="region of interest" description="Disordered" evidence="1">
    <location>
        <begin position="86"/>
        <end position="109"/>
    </location>
</feature>
<dbReference type="InParanoid" id="A0A5C3NNN3"/>